<keyword evidence="4" id="KW-1185">Reference proteome</keyword>
<feature type="transmembrane region" description="Helical" evidence="2">
    <location>
        <begin position="123"/>
        <end position="144"/>
    </location>
</feature>
<feature type="region of interest" description="Disordered" evidence="1">
    <location>
        <begin position="1"/>
        <end position="29"/>
    </location>
</feature>
<organism evidence="3 4">
    <name type="scientific">Nocardia veterana</name>
    <dbReference type="NCBI Taxonomy" id="132249"/>
    <lineage>
        <taxon>Bacteria</taxon>
        <taxon>Bacillati</taxon>
        <taxon>Actinomycetota</taxon>
        <taxon>Actinomycetes</taxon>
        <taxon>Mycobacteriales</taxon>
        <taxon>Nocardiaceae</taxon>
        <taxon>Nocardia</taxon>
    </lineage>
</organism>
<dbReference type="Proteomes" id="UP000523447">
    <property type="component" value="Unassembled WGS sequence"/>
</dbReference>
<dbReference type="AlphaFoldDB" id="A0A7X6LW47"/>
<feature type="compositionally biased region" description="Low complexity" evidence="1">
    <location>
        <begin position="17"/>
        <end position="28"/>
    </location>
</feature>
<keyword evidence="2" id="KW-1133">Transmembrane helix</keyword>
<sequence>MATRTPWSEVPTRTDDSATSSGTTATPSDARRPVWGYVSSAVLSAGTFALLFQPWLSASGPGGSIRSDAFGRVDGATQNQPGWEGSGLADVGISGTWGVLTCVAVLATIFAAGAYLRTRVEVFSHATAAAASAVAVFVLANVLYLNGKESQLRLAVERNSGFSGMIRTLFGGAGQAHQVAAAQLDFAALLAGITAFGAAASVLMTYLQRLPAARALAPAPESAPAAADAEHAPAPLASVAPGPTAVAPAPMQPYAVAAPGPAVAPPVPAAAPQPAVVPVATGGAPAPVAPVPVPEPLVPMPAAAASTWAAPVVAPVGPPVPPARRAPARNAVRRDPARTAPGRPPVRPARQPSWRIVIPADEVSGRPRVSRAERISAN</sequence>
<protein>
    <submittedName>
        <fullName evidence="3">Uncharacterized protein</fullName>
    </submittedName>
</protein>
<evidence type="ECO:0000313" key="3">
    <source>
        <dbReference type="EMBL" id="NKY85030.1"/>
    </source>
</evidence>
<feature type="region of interest" description="Disordered" evidence="1">
    <location>
        <begin position="318"/>
        <end position="378"/>
    </location>
</feature>
<dbReference type="RefSeq" id="WP_168441200.1">
    <property type="nucleotide sequence ID" value="NZ_CAWPHS010000023.1"/>
</dbReference>
<feature type="transmembrane region" description="Helical" evidence="2">
    <location>
        <begin position="34"/>
        <end position="56"/>
    </location>
</feature>
<keyword evidence="2" id="KW-0472">Membrane</keyword>
<comment type="caution">
    <text evidence="3">The sequence shown here is derived from an EMBL/GenBank/DDBJ whole genome shotgun (WGS) entry which is preliminary data.</text>
</comment>
<feature type="transmembrane region" description="Helical" evidence="2">
    <location>
        <begin position="186"/>
        <end position="207"/>
    </location>
</feature>
<keyword evidence="2" id="KW-0812">Transmembrane</keyword>
<evidence type="ECO:0000256" key="2">
    <source>
        <dbReference type="SAM" id="Phobius"/>
    </source>
</evidence>
<reference evidence="3 4" key="1">
    <citation type="submission" date="2020-04" db="EMBL/GenBank/DDBJ databases">
        <title>MicrobeNet Type strains.</title>
        <authorList>
            <person name="Nicholson A.C."/>
        </authorList>
    </citation>
    <scope>NUCLEOTIDE SEQUENCE [LARGE SCALE GENOMIC DNA]</scope>
    <source>
        <strain evidence="3 4">DSM 44445</strain>
    </source>
</reference>
<feature type="transmembrane region" description="Helical" evidence="2">
    <location>
        <begin position="97"/>
        <end position="116"/>
    </location>
</feature>
<accession>A0A7X6LW47</accession>
<evidence type="ECO:0000256" key="1">
    <source>
        <dbReference type="SAM" id="MobiDB-lite"/>
    </source>
</evidence>
<dbReference type="EMBL" id="JAAXPE010000003">
    <property type="protein sequence ID" value="NKY85030.1"/>
    <property type="molecule type" value="Genomic_DNA"/>
</dbReference>
<proteinExistence type="predicted"/>
<gene>
    <name evidence="3" type="ORF">HGA07_05250</name>
</gene>
<evidence type="ECO:0000313" key="4">
    <source>
        <dbReference type="Proteomes" id="UP000523447"/>
    </source>
</evidence>
<name>A0A7X6LW47_9NOCA</name>